<dbReference type="SUPFAM" id="SSF82199">
    <property type="entry name" value="SET domain"/>
    <property type="match status" value="1"/>
</dbReference>
<dbReference type="EMBL" id="ML996692">
    <property type="protein sequence ID" value="KAF2401991.1"/>
    <property type="molecule type" value="Genomic_DNA"/>
</dbReference>
<protein>
    <submittedName>
        <fullName evidence="2">SET domain-containing protein</fullName>
    </submittedName>
</protein>
<dbReference type="Proteomes" id="UP000799640">
    <property type="component" value="Unassembled WGS sequence"/>
</dbReference>
<dbReference type="AlphaFoldDB" id="A0A6G1I1D6"/>
<dbReference type="PANTHER" id="PTHR13271">
    <property type="entry name" value="UNCHARACTERIZED PUTATIVE METHYLTRANSFERASE"/>
    <property type="match status" value="1"/>
</dbReference>
<accession>A0A6G1I1D6</accession>
<dbReference type="Gene3D" id="3.90.1410.10">
    <property type="entry name" value="set domain protein methyltransferase, domain 1"/>
    <property type="match status" value="1"/>
</dbReference>
<dbReference type="PANTHER" id="PTHR13271:SF137">
    <property type="entry name" value="SET DOMAIN-CONTAINING PROTEIN"/>
    <property type="match status" value="1"/>
</dbReference>
<evidence type="ECO:0000259" key="1">
    <source>
        <dbReference type="PROSITE" id="PS50280"/>
    </source>
</evidence>
<dbReference type="InterPro" id="IPR001214">
    <property type="entry name" value="SET_dom"/>
</dbReference>
<dbReference type="PROSITE" id="PS50280">
    <property type="entry name" value="SET"/>
    <property type="match status" value="1"/>
</dbReference>
<dbReference type="OrthoDB" id="341421at2759"/>
<organism evidence="2 3">
    <name type="scientific">Trichodelitschia bisporula</name>
    <dbReference type="NCBI Taxonomy" id="703511"/>
    <lineage>
        <taxon>Eukaryota</taxon>
        <taxon>Fungi</taxon>
        <taxon>Dikarya</taxon>
        <taxon>Ascomycota</taxon>
        <taxon>Pezizomycotina</taxon>
        <taxon>Dothideomycetes</taxon>
        <taxon>Dothideomycetes incertae sedis</taxon>
        <taxon>Phaeotrichales</taxon>
        <taxon>Phaeotrichaceae</taxon>
        <taxon>Trichodelitschia</taxon>
    </lineage>
</organism>
<proteinExistence type="predicted"/>
<dbReference type="Pfam" id="PF00856">
    <property type="entry name" value="SET"/>
    <property type="match status" value="1"/>
</dbReference>
<sequence length="438" mass="48941">MPLIAAMVPKHTTLASWALSRGIVTHGVKLAPIPGKGIGLIASTKLSKGDVLLTLPTPAIITEETPLVRDVPQLKDVVGTVHGRLAAALLLNSRTPNGDDDGNGEADLGPWREVWPSRSDFASMPLLWLVEAQQRLLPECRELLAKQRAKLDTDWAVYGPALTEEGVEREEFEYYWLVVNTRVFFWPHAVRWKAGGAGGGKRRKIKSVNQDECLALCPVADYLNHAGSGCAFESNPRECRIVCDRTYEEGEEVVVSYGPHTNAFLLVEYGFTLKHNPHDTLCLDSVILPGLSEEQEEWLEAHNYLGGYVLSSSGFCFRTQVALRADTVAWANRKNPWRELTIPEQVVQLEAFIAGEDPDKDFWGSDLIGCEHDVKTMTLDEKVKELKELWDEDTERGGEGAEVQAREGLWRGAMRLIDMADDITRTEYAVYRLKEETQ</sequence>
<gene>
    <name evidence="2" type="ORF">EJ06DRAFT_548178</name>
</gene>
<reference evidence="2" key="1">
    <citation type="journal article" date="2020" name="Stud. Mycol.">
        <title>101 Dothideomycetes genomes: a test case for predicting lifestyles and emergence of pathogens.</title>
        <authorList>
            <person name="Haridas S."/>
            <person name="Albert R."/>
            <person name="Binder M."/>
            <person name="Bloem J."/>
            <person name="Labutti K."/>
            <person name="Salamov A."/>
            <person name="Andreopoulos B."/>
            <person name="Baker S."/>
            <person name="Barry K."/>
            <person name="Bills G."/>
            <person name="Bluhm B."/>
            <person name="Cannon C."/>
            <person name="Castanera R."/>
            <person name="Culley D."/>
            <person name="Daum C."/>
            <person name="Ezra D."/>
            <person name="Gonzalez J."/>
            <person name="Henrissat B."/>
            <person name="Kuo A."/>
            <person name="Liang C."/>
            <person name="Lipzen A."/>
            <person name="Lutzoni F."/>
            <person name="Magnuson J."/>
            <person name="Mondo S."/>
            <person name="Nolan M."/>
            <person name="Ohm R."/>
            <person name="Pangilinan J."/>
            <person name="Park H.-J."/>
            <person name="Ramirez L."/>
            <person name="Alfaro M."/>
            <person name="Sun H."/>
            <person name="Tritt A."/>
            <person name="Yoshinaga Y."/>
            <person name="Zwiers L.-H."/>
            <person name="Turgeon B."/>
            <person name="Goodwin S."/>
            <person name="Spatafora J."/>
            <person name="Crous P."/>
            <person name="Grigoriev I."/>
        </authorList>
    </citation>
    <scope>NUCLEOTIDE SEQUENCE</scope>
    <source>
        <strain evidence="2">CBS 262.69</strain>
    </source>
</reference>
<dbReference type="GO" id="GO:0016279">
    <property type="term" value="F:protein-lysine N-methyltransferase activity"/>
    <property type="evidence" value="ECO:0007669"/>
    <property type="project" value="TreeGrafter"/>
</dbReference>
<keyword evidence="3" id="KW-1185">Reference proteome</keyword>
<feature type="domain" description="SET" evidence="1">
    <location>
        <begin position="26"/>
        <end position="258"/>
    </location>
</feature>
<evidence type="ECO:0000313" key="3">
    <source>
        <dbReference type="Proteomes" id="UP000799640"/>
    </source>
</evidence>
<dbReference type="InterPro" id="IPR050600">
    <property type="entry name" value="SETD3_SETD6_MTase"/>
</dbReference>
<evidence type="ECO:0000313" key="2">
    <source>
        <dbReference type="EMBL" id="KAF2401991.1"/>
    </source>
</evidence>
<dbReference type="InterPro" id="IPR046341">
    <property type="entry name" value="SET_dom_sf"/>
</dbReference>
<name>A0A6G1I1D6_9PEZI</name>